<keyword evidence="3" id="KW-1185">Reference proteome</keyword>
<organism evidence="2 3">
    <name type="scientific">Coniochaeta hoffmannii</name>
    <dbReference type="NCBI Taxonomy" id="91930"/>
    <lineage>
        <taxon>Eukaryota</taxon>
        <taxon>Fungi</taxon>
        <taxon>Dikarya</taxon>
        <taxon>Ascomycota</taxon>
        <taxon>Pezizomycotina</taxon>
        <taxon>Sordariomycetes</taxon>
        <taxon>Sordariomycetidae</taxon>
        <taxon>Coniochaetales</taxon>
        <taxon>Coniochaetaceae</taxon>
        <taxon>Coniochaeta</taxon>
    </lineage>
</organism>
<feature type="region of interest" description="Disordered" evidence="1">
    <location>
        <begin position="506"/>
        <end position="547"/>
    </location>
</feature>
<comment type="caution">
    <text evidence="2">The sequence shown here is derived from an EMBL/GenBank/DDBJ whole genome shotgun (WGS) entry which is preliminary data.</text>
</comment>
<evidence type="ECO:0000313" key="2">
    <source>
        <dbReference type="EMBL" id="KAJ9162346.1"/>
    </source>
</evidence>
<protein>
    <submittedName>
        <fullName evidence="2">Uncharacterized protein</fullName>
    </submittedName>
</protein>
<sequence>MADNMCGPSSGAKNLLSHADRDRSLYQDRVVGAPNGAGQSFRSQQPTANGDAAFQSFLATPVGPQLGAPSPSMVDHFSHMTLAEQHSSSMGLAQTRAANANMSVEQYHRFLQGMDSQPGLAQSSIATPMPFQQNGGTLVNPQSVMAPPVARNNNMAAHPTYLHASGTMMGSGFPITHAMSPPVMQQTGHITMGNVFAQPGSINSHATQADTADPKLDEAFDAAFAEFDDGEFQHELDNWMSVHGMTAERVQQRAAEPTAEEWREINADLERMADAEDAARVAGDIAHQAQEEQDASHEEQDKIKTEQELVRAATDILASVSDNTSTKFKQSTFLELMRRIRDHEVTVVNNSLVDAETGVEIATKAADDDSAEGSGARTAGDGQINDAGQKADEETAMGTRPTFDLEDDQQNYGFYHYEEHHDVPIIGQQENQEGSYWIEGEGEQVHDQENDPDHERGYPYDIVTNADGSSELIIRRPDMFVATGDGMPITNSVRIGPRTYEEYYQGSWLHFSSDEEEEDDDDDDAEEDEDEEEVPAGVPDATGLTSS</sequence>
<feature type="compositionally biased region" description="Acidic residues" evidence="1">
    <location>
        <begin position="514"/>
        <end position="534"/>
    </location>
</feature>
<dbReference type="Proteomes" id="UP001174691">
    <property type="component" value="Unassembled WGS sequence"/>
</dbReference>
<dbReference type="EMBL" id="JANBVN010000012">
    <property type="protein sequence ID" value="KAJ9162346.1"/>
    <property type="molecule type" value="Genomic_DNA"/>
</dbReference>
<name>A0AA38SCS5_9PEZI</name>
<accession>A0AA38SCS5</accession>
<reference evidence="2" key="1">
    <citation type="submission" date="2022-07" db="EMBL/GenBank/DDBJ databases">
        <title>Fungi with potential for degradation of polypropylene.</title>
        <authorList>
            <person name="Gostincar C."/>
        </authorList>
    </citation>
    <scope>NUCLEOTIDE SEQUENCE</scope>
    <source>
        <strain evidence="2">EXF-13287</strain>
    </source>
</reference>
<evidence type="ECO:0000256" key="1">
    <source>
        <dbReference type="SAM" id="MobiDB-lite"/>
    </source>
</evidence>
<dbReference type="AlphaFoldDB" id="A0AA38SCS5"/>
<proteinExistence type="predicted"/>
<feature type="region of interest" description="Disordered" evidence="1">
    <location>
        <begin position="365"/>
        <end position="402"/>
    </location>
</feature>
<dbReference type="Gene3D" id="6.10.280.230">
    <property type="match status" value="1"/>
</dbReference>
<evidence type="ECO:0000313" key="3">
    <source>
        <dbReference type="Proteomes" id="UP001174691"/>
    </source>
</evidence>
<gene>
    <name evidence="2" type="ORF">NKR19_g1349</name>
</gene>